<dbReference type="AlphaFoldDB" id="A0A836L0N5"/>
<name>A0A836L0N5_9TRYP</name>
<sequence>MYRFTRVHCGIFAVFAGELKKVPAHLSYTVREVAKTYVDSASKTIEFLKGEDPNEDPALRNKRRQHRTMYQAVLREQATKAQAEAAQKHANLSWKERLQLSFKEAKESVAQMTSVKAGAMALLQHCTASHAAEVALEQNIDVKNVQMVFEKTVANNSVGYEEVVVGYIDAPASSHEEVMAFAEKLHKACPVAKNMHIEWRQGSATTYGQKEEPVRRAEGLQRDMNPFAGGAKCDAAPNGSLNSDSSLAANGTSTVNAESVPPGIPGSRRSHSLKSSWAKRESRTRSLWDDDDGLHLPGLKKKESPPICATSSDSDPKHSSMKTGSACQPPSTPPPLVPAAAAQPASSNDDPGVSSSSVKSENSST</sequence>
<feature type="compositionally biased region" description="Basic and acidic residues" evidence="1">
    <location>
        <begin position="278"/>
        <end position="288"/>
    </location>
</feature>
<dbReference type="RefSeq" id="XP_067753944.1">
    <property type="nucleotide sequence ID" value="XM_067897787.1"/>
</dbReference>
<dbReference type="InterPro" id="IPR036102">
    <property type="entry name" value="OsmC/Ohrsf"/>
</dbReference>
<accession>A0A836L0N5</accession>
<dbReference type="KEGG" id="phet:94287864"/>
<protein>
    <submittedName>
        <fullName evidence="2">Uncharacterized protein</fullName>
    </submittedName>
</protein>
<dbReference type="GeneID" id="94287864"/>
<feature type="compositionally biased region" description="Polar residues" evidence="1">
    <location>
        <begin position="239"/>
        <end position="257"/>
    </location>
</feature>
<organism evidence="2 3">
    <name type="scientific">Porcisia hertigi</name>
    <dbReference type="NCBI Taxonomy" id="2761500"/>
    <lineage>
        <taxon>Eukaryota</taxon>
        <taxon>Discoba</taxon>
        <taxon>Euglenozoa</taxon>
        <taxon>Kinetoplastea</taxon>
        <taxon>Metakinetoplastina</taxon>
        <taxon>Trypanosomatida</taxon>
        <taxon>Trypanosomatidae</taxon>
        <taxon>Leishmaniinae</taxon>
        <taxon>Porcisia</taxon>
    </lineage>
</organism>
<gene>
    <name evidence="2" type="ORF">JKF63_01741</name>
</gene>
<keyword evidence="3" id="KW-1185">Reference proteome</keyword>
<evidence type="ECO:0000256" key="1">
    <source>
        <dbReference type="SAM" id="MobiDB-lite"/>
    </source>
</evidence>
<evidence type="ECO:0000313" key="3">
    <source>
        <dbReference type="Proteomes" id="UP000674318"/>
    </source>
</evidence>
<feature type="region of interest" description="Disordered" evidence="1">
    <location>
        <begin position="225"/>
        <end position="365"/>
    </location>
</feature>
<dbReference type="SUPFAM" id="SSF82784">
    <property type="entry name" value="OsmC-like"/>
    <property type="match status" value="1"/>
</dbReference>
<reference evidence="2 3" key="1">
    <citation type="submission" date="2021-02" db="EMBL/GenBank/DDBJ databases">
        <title>Porcisia hertigi Genome sequencing and assembly.</title>
        <authorList>
            <person name="Almutairi H."/>
            <person name="Gatherer D."/>
        </authorList>
    </citation>
    <scope>NUCLEOTIDE SEQUENCE [LARGE SCALE GENOMIC DNA]</scope>
    <source>
        <strain evidence="2 3">C119</strain>
    </source>
</reference>
<feature type="compositionally biased region" description="Low complexity" evidence="1">
    <location>
        <begin position="338"/>
        <end position="365"/>
    </location>
</feature>
<comment type="caution">
    <text evidence="2">The sequence shown here is derived from an EMBL/GenBank/DDBJ whole genome shotgun (WGS) entry which is preliminary data.</text>
</comment>
<dbReference type="EMBL" id="JAFJZO010000034">
    <property type="protein sequence ID" value="KAG5493909.1"/>
    <property type="molecule type" value="Genomic_DNA"/>
</dbReference>
<dbReference type="OrthoDB" id="265231at2759"/>
<evidence type="ECO:0000313" key="2">
    <source>
        <dbReference type="EMBL" id="KAG5493909.1"/>
    </source>
</evidence>
<dbReference type="Proteomes" id="UP000674318">
    <property type="component" value="Unassembled WGS sequence"/>
</dbReference>
<proteinExistence type="predicted"/>